<proteinExistence type="predicted"/>
<dbReference type="AlphaFoldDB" id="A0A4Y2B5B9"/>
<accession>A0A4Y2B5B9</accession>
<reference evidence="2 3" key="1">
    <citation type="journal article" date="2019" name="Sci. Rep.">
        <title>Orb-weaving spider Araneus ventricosus genome elucidates the spidroin gene catalogue.</title>
        <authorList>
            <person name="Kono N."/>
            <person name="Nakamura H."/>
            <person name="Ohtoshi R."/>
            <person name="Moran D.A.P."/>
            <person name="Shinohara A."/>
            <person name="Yoshida Y."/>
            <person name="Fujiwara M."/>
            <person name="Mori M."/>
            <person name="Tomita M."/>
            <person name="Arakawa K."/>
        </authorList>
    </citation>
    <scope>NUCLEOTIDE SEQUENCE [LARGE SCALE GENOMIC DNA]</scope>
</reference>
<sequence length="147" mass="16685">MQANAENSVLLELFFLVHELTEWKNIVNRHCLFCNYITAAENSVQNANTLKTDYSVPNYALVTASVPKFIFKKKLRFIMGQGCTNSPESDNIITNSSHQDAEIDITMEEIISEVDLEEECQTLQVEESNSKQIDINDYDSPSTSKKL</sequence>
<feature type="region of interest" description="Disordered" evidence="1">
    <location>
        <begin position="128"/>
        <end position="147"/>
    </location>
</feature>
<comment type="caution">
    <text evidence="2">The sequence shown here is derived from an EMBL/GenBank/DDBJ whole genome shotgun (WGS) entry which is preliminary data.</text>
</comment>
<name>A0A4Y2B5B9_ARAVE</name>
<gene>
    <name evidence="2" type="ORF">AVEN_131984_1</name>
</gene>
<dbReference type="Proteomes" id="UP000499080">
    <property type="component" value="Unassembled WGS sequence"/>
</dbReference>
<evidence type="ECO:0000313" key="2">
    <source>
        <dbReference type="EMBL" id="GBL86254.1"/>
    </source>
</evidence>
<protein>
    <submittedName>
        <fullName evidence="2">Uncharacterized protein</fullName>
    </submittedName>
</protein>
<evidence type="ECO:0000313" key="3">
    <source>
        <dbReference type="Proteomes" id="UP000499080"/>
    </source>
</evidence>
<organism evidence="2 3">
    <name type="scientific">Araneus ventricosus</name>
    <name type="common">Orbweaver spider</name>
    <name type="synonym">Epeira ventricosa</name>
    <dbReference type="NCBI Taxonomy" id="182803"/>
    <lineage>
        <taxon>Eukaryota</taxon>
        <taxon>Metazoa</taxon>
        <taxon>Ecdysozoa</taxon>
        <taxon>Arthropoda</taxon>
        <taxon>Chelicerata</taxon>
        <taxon>Arachnida</taxon>
        <taxon>Araneae</taxon>
        <taxon>Araneomorphae</taxon>
        <taxon>Entelegynae</taxon>
        <taxon>Araneoidea</taxon>
        <taxon>Araneidae</taxon>
        <taxon>Araneus</taxon>
    </lineage>
</organism>
<evidence type="ECO:0000256" key="1">
    <source>
        <dbReference type="SAM" id="MobiDB-lite"/>
    </source>
</evidence>
<keyword evidence="3" id="KW-1185">Reference proteome</keyword>
<dbReference type="EMBL" id="BGPR01000047">
    <property type="protein sequence ID" value="GBL86254.1"/>
    <property type="molecule type" value="Genomic_DNA"/>
</dbReference>